<proteinExistence type="inferred from homology"/>
<dbReference type="PROSITE" id="PS00143">
    <property type="entry name" value="INSULINASE"/>
    <property type="match status" value="1"/>
</dbReference>
<dbReference type="OrthoDB" id="9811314at2"/>
<evidence type="ECO:0000259" key="9">
    <source>
        <dbReference type="Pfam" id="PF00675"/>
    </source>
</evidence>
<reference evidence="11 12" key="1">
    <citation type="submission" date="2019-09" db="EMBL/GenBank/DDBJ databases">
        <title>Complete genome sequence of Arachidicoccus sp. B3-10 isolated from apple orchard soil.</title>
        <authorList>
            <person name="Kim H.S."/>
            <person name="Han K.-I."/>
            <person name="Suh M.K."/>
            <person name="Lee K.C."/>
            <person name="Eom M.K."/>
            <person name="Kim J.-S."/>
            <person name="Kang S.W."/>
            <person name="Sin Y."/>
            <person name="Lee J.-S."/>
        </authorList>
    </citation>
    <scope>NUCLEOTIDE SEQUENCE [LARGE SCALE GENOMIC DNA]</scope>
    <source>
        <strain evidence="11 12">B3-10</strain>
    </source>
</reference>
<evidence type="ECO:0000313" key="12">
    <source>
        <dbReference type="Proteomes" id="UP000292424"/>
    </source>
</evidence>
<dbReference type="Gene3D" id="3.30.830.10">
    <property type="entry name" value="Metalloenzyme, LuxS/M16 peptidase-like"/>
    <property type="match status" value="4"/>
</dbReference>
<dbReference type="GO" id="GO:0004222">
    <property type="term" value="F:metalloendopeptidase activity"/>
    <property type="evidence" value="ECO:0007669"/>
    <property type="project" value="InterPro"/>
</dbReference>
<name>A0A5P2G7J8_9BACT</name>
<dbReference type="InterPro" id="IPR011765">
    <property type="entry name" value="Pept_M16_N"/>
</dbReference>
<feature type="domain" description="Peptidase M16 N-terminal" evidence="9">
    <location>
        <begin position="59"/>
        <end position="107"/>
    </location>
</feature>
<evidence type="ECO:0000256" key="8">
    <source>
        <dbReference type="RuleBase" id="RU004447"/>
    </source>
</evidence>
<dbReference type="Pfam" id="PF05193">
    <property type="entry name" value="Peptidase_M16_C"/>
    <property type="match status" value="2"/>
</dbReference>
<accession>A0A5P2G7J8</accession>
<dbReference type="GO" id="GO:0046872">
    <property type="term" value="F:metal ion binding"/>
    <property type="evidence" value="ECO:0007669"/>
    <property type="project" value="UniProtKB-KW"/>
</dbReference>
<dbReference type="Proteomes" id="UP000292424">
    <property type="component" value="Chromosome"/>
</dbReference>
<dbReference type="EMBL" id="CP044016">
    <property type="protein sequence ID" value="QES89912.1"/>
    <property type="molecule type" value="Genomic_DNA"/>
</dbReference>
<gene>
    <name evidence="11" type="ORF">E0W69_015015</name>
</gene>
<feature type="domain" description="Peptidase M16 N-terminal" evidence="9">
    <location>
        <begin position="598"/>
        <end position="704"/>
    </location>
</feature>
<evidence type="ECO:0000313" key="11">
    <source>
        <dbReference type="EMBL" id="QES89912.1"/>
    </source>
</evidence>
<dbReference type="GO" id="GO:0006508">
    <property type="term" value="P:proteolysis"/>
    <property type="evidence" value="ECO:0007669"/>
    <property type="project" value="UniProtKB-KW"/>
</dbReference>
<evidence type="ECO:0000259" key="10">
    <source>
        <dbReference type="Pfam" id="PF05193"/>
    </source>
</evidence>
<evidence type="ECO:0000256" key="6">
    <source>
        <dbReference type="ARBA" id="ARBA00022833"/>
    </source>
</evidence>
<dbReference type="PANTHER" id="PTHR43690:SF17">
    <property type="entry name" value="PROTEIN YHJJ"/>
    <property type="match status" value="1"/>
</dbReference>
<evidence type="ECO:0000256" key="3">
    <source>
        <dbReference type="ARBA" id="ARBA00022670"/>
    </source>
</evidence>
<dbReference type="InterPro" id="IPR050626">
    <property type="entry name" value="Peptidase_M16"/>
</dbReference>
<keyword evidence="5" id="KW-0378">Hydrolase</keyword>
<evidence type="ECO:0000256" key="1">
    <source>
        <dbReference type="ARBA" id="ARBA00001947"/>
    </source>
</evidence>
<feature type="domain" description="Peptidase M16 N-terminal" evidence="9">
    <location>
        <begin position="154"/>
        <end position="222"/>
    </location>
</feature>
<keyword evidence="3" id="KW-0645">Protease</keyword>
<dbReference type="InterPro" id="IPR007863">
    <property type="entry name" value="Peptidase_M16_C"/>
</dbReference>
<dbReference type="KEGG" id="arac:E0W69_015015"/>
<dbReference type="PANTHER" id="PTHR43690">
    <property type="entry name" value="NARDILYSIN"/>
    <property type="match status" value="1"/>
</dbReference>
<evidence type="ECO:0000256" key="7">
    <source>
        <dbReference type="ARBA" id="ARBA00023049"/>
    </source>
</evidence>
<evidence type="ECO:0000256" key="4">
    <source>
        <dbReference type="ARBA" id="ARBA00022723"/>
    </source>
</evidence>
<evidence type="ECO:0000256" key="5">
    <source>
        <dbReference type="ARBA" id="ARBA00022801"/>
    </source>
</evidence>
<dbReference type="RefSeq" id="WP_131330868.1">
    <property type="nucleotide sequence ID" value="NZ_CP044016.1"/>
</dbReference>
<organism evidence="11 12">
    <name type="scientific">Rhizosphaericola mali</name>
    <dbReference type="NCBI Taxonomy" id="2545455"/>
    <lineage>
        <taxon>Bacteria</taxon>
        <taxon>Pseudomonadati</taxon>
        <taxon>Bacteroidota</taxon>
        <taxon>Chitinophagia</taxon>
        <taxon>Chitinophagales</taxon>
        <taxon>Chitinophagaceae</taxon>
        <taxon>Rhizosphaericola</taxon>
    </lineage>
</organism>
<feature type="domain" description="Peptidase M16 C-terminal" evidence="10">
    <location>
        <begin position="268"/>
        <end position="436"/>
    </location>
</feature>
<dbReference type="InterPro" id="IPR011249">
    <property type="entry name" value="Metalloenz_LuxS/M16"/>
</dbReference>
<keyword evidence="12" id="KW-1185">Reference proteome</keyword>
<comment type="cofactor">
    <cofactor evidence="1">
        <name>Zn(2+)</name>
        <dbReference type="ChEBI" id="CHEBI:29105"/>
    </cofactor>
</comment>
<dbReference type="InterPro" id="IPR001431">
    <property type="entry name" value="Pept_M16_Zn_BS"/>
</dbReference>
<sequence>MNHFHKFGLGILSIFALHQLNAQQKYEWKEASSGGYTYKYVTNDPLKARFYTLKNGLKVILTQNSKEPRIAVNIPVRTGSNNDPSDHTGLAHYLEHLLFKGTDRFGSLDWAKEKPYLDQITNLYAEYNKIPTSDSVARKSKYHEIDSVSGVASHYSIANEYDKLMASLGSQGTNAHTSVEETVYEENIPSNALDKFLQIQAERFRNPQFRLFHTELEAVYEEKNRGLDNDGWKIYETLLSNVFPTSNYGQQTTIGTIEHLKNPSLIAIRDYYNKYYVPNNMAIVMSGDFNLDEAIKLIDKDFSYMVAKPVSDYQDPIEKPIVGPIVKDVYGPSAESVTIGYRIGKSESEDAMMSDLIGEILNNGKAGLFDLNLNKAQKVAKSSAGPDQMKDYGVFELSGSPKQGQSLEEVKDLLLQQVELLKKGQFDTTLIKAIVANNKLSVLKGLDNNDARMGMLMKDFINSKSDNWPFVISELDNMSKVSAKEVIAYANEIFKDNNYVIVYKKKGEDKNVIKVDKPAISPVETNAGRQSDFVAQMTSTPLPPIQPKWVNYATAIQKAKVKTAEVLYVPNKENSLFNLYYYYDFGSYSNKYLPLALNYLQFLGTDKYSSADFSKLFYDQAASFSASASAESMTLSVNGLNENYTKAVSLFEDLLLHCKGDDEALKSLKNRMLKSRADAKLNKGAIASGLRNYAAYGAKNPFNNVLSDKEIEDLTADQLVKILHELPNYKHRILYYGPQALPVFTAKLGSLHSIPATWAATPKAIKFDRVAQTENEVYFANYDMVQSEIYWHRKLDQFDTSKLAIVNLFNNYFGGDMGSIVFQTIREAKALAYSTGALISTPAKKEEVFTFIGYVGSQADKHDDAIHAMNELIDTLPLNEHSFTSAIGTLKKDIETERITKTGILFNYLALEKQGINYDIRKSLYNSYGKYKLSDVVNYHDTELANKPYSYIIVASDKKIAPDSLKDYGKVKVVSLEDIFGY</sequence>
<evidence type="ECO:0000256" key="2">
    <source>
        <dbReference type="ARBA" id="ARBA00007261"/>
    </source>
</evidence>
<protein>
    <submittedName>
        <fullName evidence="11">Insulinase family protein</fullName>
    </submittedName>
</protein>
<keyword evidence="4" id="KW-0479">Metal-binding</keyword>
<keyword evidence="6" id="KW-0862">Zinc</keyword>
<comment type="similarity">
    <text evidence="2 8">Belongs to the peptidase M16 family.</text>
</comment>
<dbReference type="Pfam" id="PF00675">
    <property type="entry name" value="Peptidase_M16"/>
    <property type="match status" value="3"/>
</dbReference>
<feature type="domain" description="Peptidase M16 C-terminal" evidence="10">
    <location>
        <begin position="753"/>
        <end position="876"/>
    </location>
</feature>
<dbReference type="SUPFAM" id="SSF63411">
    <property type="entry name" value="LuxS/MPP-like metallohydrolase"/>
    <property type="match status" value="4"/>
</dbReference>
<dbReference type="AlphaFoldDB" id="A0A5P2G7J8"/>
<keyword evidence="7" id="KW-0482">Metalloprotease</keyword>